<reference evidence="3 4" key="1">
    <citation type="submission" date="2016-04" db="EMBL/GenBank/DDBJ databases">
        <title>A degradative enzymes factory behind the ericoid mycorrhizal symbiosis.</title>
        <authorList>
            <consortium name="DOE Joint Genome Institute"/>
            <person name="Martino E."/>
            <person name="Morin E."/>
            <person name="Grelet G."/>
            <person name="Kuo A."/>
            <person name="Kohler A."/>
            <person name="Daghino S."/>
            <person name="Barry K."/>
            <person name="Choi C."/>
            <person name="Cichocki N."/>
            <person name="Clum A."/>
            <person name="Copeland A."/>
            <person name="Hainaut M."/>
            <person name="Haridas S."/>
            <person name="Labutti K."/>
            <person name="Lindquist E."/>
            <person name="Lipzen A."/>
            <person name="Khouja H.-R."/>
            <person name="Murat C."/>
            <person name="Ohm R."/>
            <person name="Olson A."/>
            <person name="Spatafora J."/>
            <person name="Veneault-Fourrey C."/>
            <person name="Henrissat B."/>
            <person name="Grigoriev I."/>
            <person name="Martin F."/>
            <person name="Perotto S."/>
        </authorList>
    </citation>
    <scope>NUCLEOTIDE SEQUENCE [LARGE SCALE GENOMIC DNA]</scope>
    <source>
        <strain evidence="3 4">F</strain>
    </source>
</reference>
<dbReference type="PANTHER" id="PTHR37577">
    <property type="entry name" value="INTEGRAL MEMBRANE PROTEIN"/>
    <property type="match status" value="1"/>
</dbReference>
<feature type="transmembrane region" description="Helical" evidence="2">
    <location>
        <begin position="495"/>
        <end position="516"/>
    </location>
</feature>
<dbReference type="STRING" id="1149755.A0A2J6R5P5"/>
<organism evidence="3 4">
    <name type="scientific">Hyaloscypha variabilis (strain UAMH 11265 / GT02V1 / F)</name>
    <name type="common">Meliniomyces variabilis</name>
    <dbReference type="NCBI Taxonomy" id="1149755"/>
    <lineage>
        <taxon>Eukaryota</taxon>
        <taxon>Fungi</taxon>
        <taxon>Dikarya</taxon>
        <taxon>Ascomycota</taxon>
        <taxon>Pezizomycotina</taxon>
        <taxon>Leotiomycetes</taxon>
        <taxon>Helotiales</taxon>
        <taxon>Hyaloscyphaceae</taxon>
        <taxon>Hyaloscypha</taxon>
        <taxon>Hyaloscypha variabilis</taxon>
    </lineage>
</organism>
<dbReference type="InterPro" id="IPR053018">
    <property type="entry name" value="Elsinochrome_Biosynth-Asso"/>
</dbReference>
<feature type="compositionally biased region" description="Low complexity" evidence="1">
    <location>
        <begin position="419"/>
        <end position="431"/>
    </location>
</feature>
<dbReference type="AlphaFoldDB" id="A0A2J6R5P5"/>
<feature type="transmembrane region" description="Helical" evidence="2">
    <location>
        <begin position="536"/>
        <end position="564"/>
    </location>
</feature>
<keyword evidence="2" id="KW-0472">Membrane</keyword>
<feature type="transmembrane region" description="Helical" evidence="2">
    <location>
        <begin position="309"/>
        <end position="327"/>
    </location>
</feature>
<feature type="region of interest" description="Disordered" evidence="1">
    <location>
        <begin position="453"/>
        <end position="474"/>
    </location>
</feature>
<feature type="transmembrane region" description="Helical" evidence="2">
    <location>
        <begin position="635"/>
        <end position="660"/>
    </location>
</feature>
<proteinExistence type="predicted"/>
<dbReference type="Proteomes" id="UP000235786">
    <property type="component" value="Unassembled WGS sequence"/>
</dbReference>
<dbReference type="OrthoDB" id="5427664at2759"/>
<feature type="transmembrane region" description="Helical" evidence="2">
    <location>
        <begin position="130"/>
        <end position="149"/>
    </location>
</feature>
<sequence length="670" mass="75773">MSGCAANCSDQYAAVQPNPDVSGIGVLISFLFFSYCTCIILFANYILVFDPTKHPLSSETIDHPNPIDTILLDYVVKWIPQRLSNVDILEPAFEKLVVILSDQQLITGLALLISSAVQLNSGLSSYHWQMTIYLVWFSSFTHLATLTMLRKYFKDNSVLKWTRLFAMSVLIGLLIFALVPTGSRLWLEGGYSLGATAINAGVPALCFLRFQVPGSHFGGEQGSSVIFSVMILFFSFATRVVKMFSWSSQKARSGFRTNLGNTAKSFQKNLFESMQKRSKLRWLCFIPYWSLLSLVIVARACLDSFESMIWEIVWLLFALLWGSFRLFGTRDPSLSEENVFGFGQCLSIAMLSLFILNLVEVWNETAKCSFEAKEEVSDPSTEQKSSPKVQAHMASSNTRNAIDEADDVDEIDISSLPLLPTHSHSSTEPTSFRPRTTSTMSVEERLLAGIHLRHHPINPPGGGSTQTKEDPRAHTSIVTPPHEQDFYKKPWYRGLIGLIFVQVLFFSASILSGALSSTNNLLSTDIDDIMGIIQDVHAWVTIYCPLSLLIYITPSLISDFASFPKWGFLTRLRRLCGRGKFMPRFIPWYIYICFIFVLVLFDWFTLTNLPLSMYFRIGPQVNYISDILLRLQYKFVMYCLVPLGALCWVMILATALSHYVSVFKKWRGRR</sequence>
<feature type="transmembrane region" description="Helical" evidence="2">
    <location>
        <begin position="222"/>
        <end position="241"/>
    </location>
</feature>
<evidence type="ECO:0000256" key="1">
    <source>
        <dbReference type="SAM" id="MobiDB-lite"/>
    </source>
</evidence>
<feature type="transmembrane region" description="Helical" evidence="2">
    <location>
        <begin position="161"/>
        <end position="179"/>
    </location>
</feature>
<feature type="region of interest" description="Disordered" evidence="1">
    <location>
        <begin position="373"/>
        <end position="401"/>
    </location>
</feature>
<accession>A0A2J6R5P5</accession>
<name>A0A2J6R5P5_HYAVF</name>
<evidence type="ECO:0000313" key="3">
    <source>
        <dbReference type="EMBL" id="PMD33799.1"/>
    </source>
</evidence>
<feature type="transmembrane region" description="Helical" evidence="2">
    <location>
        <begin position="585"/>
        <end position="606"/>
    </location>
</feature>
<gene>
    <name evidence="3" type="ORF">L207DRAFT_571259</name>
</gene>
<feature type="compositionally biased region" description="Polar residues" evidence="1">
    <location>
        <begin position="378"/>
        <end position="400"/>
    </location>
</feature>
<keyword evidence="2" id="KW-0812">Transmembrane</keyword>
<feature type="transmembrane region" description="Helical" evidence="2">
    <location>
        <begin position="280"/>
        <end position="302"/>
    </location>
</feature>
<feature type="transmembrane region" description="Helical" evidence="2">
    <location>
        <begin position="24"/>
        <end position="48"/>
    </location>
</feature>
<feature type="transmembrane region" description="Helical" evidence="2">
    <location>
        <begin position="191"/>
        <end position="210"/>
    </location>
</feature>
<dbReference type="EMBL" id="KZ613955">
    <property type="protein sequence ID" value="PMD33799.1"/>
    <property type="molecule type" value="Genomic_DNA"/>
</dbReference>
<dbReference type="PANTHER" id="PTHR37577:SF1">
    <property type="entry name" value="INTEGRAL MEMBRANE PROTEIN"/>
    <property type="match status" value="1"/>
</dbReference>
<protein>
    <submittedName>
        <fullName evidence="3">Uncharacterized protein</fullName>
    </submittedName>
</protein>
<keyword evidence="4" id="KW-1185">Reference proteome</keyword>
<keyword evidence="2" id="KW-1133">Transmembrane helix</keyword>
<evidence type="ECO:0000256" key="2">
    <source>
        <dbReference type="SAM" id="Phobius"/>
    </source>
</evidence>
<feature type="transmembrane region" description="Helical" evidence="2">
    <location>
        <begin position="339"/>
        <end position="359"/>
    </location>
</feature>
<evidence type="ECO:0000313" key="4">
    <source>
        <dbReference type="Proteomes" id="UP000235786"/>
    </source>
</evidence>
<feature type="region of interest" description="Disordered" evidence="1">
    <location>
        <begin position="419"/>
        <end position="438"/>
    </location>
</feature>